<gene>
    <name evidence="1" type="ORF">BJ875DRAFT_383168</name>
</gene>
<organism evidence="1 2">
    <name type="scientific">Amylocarpus encephaloides</name>
    <dbReference type="NCBI Taxonomy" id="45428"/>
    <lineage>
        <taxon>Eukaryota</taxon>
        <taxon>Fungi</taxon>
        <taxon>Dikarya</taxon>
        <taxon>Ascomycota</taxon>
        <taxon>Pezizomycotina</taxon>
        <taxon>Leotiomycetes</taxon>
        <taxon>Helotiales</taxon>
        <taxon>Helotiales incertae sedis</taxon>
        <taxon>Amylocarpus</taxon>
    </lineage>
</organism>
<reference evidence="1" key="1">
    <citation type="journal article" date="2021" name="IMA Fungus">
        <title>Genomic characterization of three marine fungi, including Emericellopsis atlantica sp. nov. with signatures of a generalist lifestyle and marine biomass degradation.</title>
        <authorList>
            <person name="Hagestad O.C."/>
            <person name="Hou L."/>
            <person name="Andersen J.H."/>
            <person name="Hansen E.H."/>
            <person name="Altermark B."/>
            <person name="Li C."/>
            <person name="Kuhnert E."/>
            <person name="Cox R.J."/>
            <person name="Crous P.W."/>
            <person name="Spatafora J.W."/>
            <person name="Lail K."/>
            <person name="Amirebrahimi M."/>
            <person name="Lipzen A."/>
            <person name="Pangilinan J."/>
            <person name="Andreopoulos W."/>
            <person name="Hayes R.D."/>
            <person name="Ng V."/>
            <person name="Grigoriev I.V."/>
            <person name="Jackson S.A."/>
            <person name="Sutton T.D.S."/>
            <person name="Dobson A.D.W."/>
            <person name="Rama T."/>
        </authorList>
    </citation>
    <scope>NUCLEOTIDE SEQUENCE</scope>
    <source>
        <strain evidence="1">TRa018bII</strain>
    </source>
</reference>
<dbReference type="AlphaFoldDB" id="A0A9P8C2R2"/>
<accession>A0A9P8C2R2</accession>
<dbReference type="OrthoDB" id="3477930at2759"/>
<comment type="caution">
    <text evidence="1">The sequence shown here is derived from an EMBL/GenBank/DDBJ whole genome shotgun (WGS) entry which is preliminary data.</text>
</comment>
<evidence type="ECO:0000313" key="1">
    <source>
        <dbReference type="EMBL" id="KAG9231342.1"/>
    </source>
</evidence>
<name>A0A9P8C2R2_9HELO</name>
<sequence>KPLVYKLAVLGDRGVRKTALILRLRFKKFVKEFNPTIEDFYTIDVVVNN</sequence>
<feature type="non-terminal residue" evidence="1">
    <location>
        <position position="1"/>
    </location>
</feature>
<protein>
    <submittedName>
        <fullName evidence="1">Uncharacterized protein</fullName>
    </submittedName>
</protein>
<evidence type="ECO:0000313" key="2">
    <source>
        <dbReference type="Proteomes" id="UP000824998"/>
    </source>
</evidence>
<dbReference type="GO" id="GO:0003924">
    <property type="term" value="F:GTPase activity"/>
    <property type="evidence" value="ECO:0007669"/>
    <property type="project" value="InterPro"/>
</dbReference>
<dbReference type="Gene3D" id="3.40.50.300">
    <property type="entry name" value="P-loop containing nucleotide triphosphate hydrolases"/>
    <property type="match status" value="1"/>
</dbReference>
<keyword evidence="2" id="KW-1185">Reference proteome</keyword>
<dbReference type="PRINTS" id="PR00449">
    <property type="entry name" value="RASTRNSFRMNG"/>
</dbReference>
<dbReference type="Proteomes" id="UP000824998">
    <property type="component" value="Unassembled WGS sequence"/>
</dbReference>
<dbReference type="GO" id="GO:0005525">
    <property type="term" value="F:GTP binding"/>
    <property type="evidence" value="ECO:0007669"/>
    <property type="project" value="InterPro"/>
</dbReference>
<dbReference type="InterPro" id="IPR027417">
    <property type="entry name" value="P-loop_NTPase"/>
</dbReference>
<dbReference type="SUPFAM" id="SSF52540">
    <property type="entry name" value="P-loop containing nucleoside triphosphate hydrolases"/>
    <property type="match status" value="1"/>
</dbReference>
<dbReference type="Pfam" id="PF00071">
    <property type="entry name" value="Ras"/>
    <property type="match status" value="1"/>
</dbReference>
<dbReference type="InterPro" id="IPR001806">
    <property type="entry name" value="Small_GTPase"/>
</dbReference>
<dbReference type="EMBL" id="MU251608">
    <property type="protein sequence ID" value="KAG9231342.1"/>
    <property type="molecule type" value="Genomic_DNA"/>
</dbReference>
<proteinExistence type="predicted"/>